<keyword evidence="1" id="KW-0472">Membrane</keyword>
<evidence type="ECO:0000256" key="1">
    <source>
        <dbReference type="SAM" id="Phobius"/>
    </source>
</evidence>
<dbReference type="RefSeq" id="WP_204038691.1">
    <property type="nucleotide sequence ID" value="NZ_BOOA01000001.1"/>
</dbReference>
<feature type="transmembrane region" description="Helical" evidence="1">
    <location>
        <begin position="154"/>
        <end position="171"/>
    </location>
</feature>
<keyword evidence="1" id="KW-0812">Transmembrane</keyword>
<dbReference type="GO" id="GO:0004623">
    <property type="term" value="F:phospholipase A2 activity"/>
    <property type="evidence" value="ECO:0007669"/>
    <property type="project" value="TreeGrafter"/>
</dbReference>
<feature type="transmembrane region" description="Helical" evidence="1">
    <location>
        <begin position="214"/>
        <end position="232"/>
    </location>
</feature>
<dbReference type="SUPFAM" id="SSF52151">
    <property type="entry name" value="FabD/lysophospholipase-like"/>
    <property type="match status" value="1"/>
</dbReference>
<keyword evidence="1" id="KW-1133">Transmembrane helix</keyword>
<dbReference type="Gene3D" id="3.40.1090.10">
    <property type="entry name" value="Cytosolic phospholipase A2 catalytic domain"/>
    <property type="match status" value="1"/>
</dbReference>
<dbReference type="InterPro" id="IPR016035">
    <property type="entry name" value="Acyl_Trfase/lysoPLipase"/>
</dbReference>
<dbReference type="PANTHER" id="PTHR10728">
    <property type="entry name" value="CYTOSOLIC PHOSPHOLIPASE A2"/>
    <property type="match status" value="1"/>
</dbReference>
<dbReference type="PANTHER" id="PTHR10728:SF40">
    <property type="entry name" value="PATATIN FAMILY PROTEIN"/>
    <property type="match status" value="1"/>
</dbReference>
<organism evidence="2 3">
    <name type="scientific">Acrocarpospora phusangensis</name>
    <dbReference type="NCBI Taxonomy" id="1070424"/>
    <lineage>
        <taxon>Bacteria</taxon>
        <taxon>Bacillati</taxon>
        <taxon>Actinomycetota</taxon>
        <taxon>Actinomycetes</taxon>
        <taxon>Streptosporangiales</taxon>
        <taxon>Streptosporangiaceae</taxon>
        <taxon>Acrocarpospora</taxon>
    </lineage>
</organism>
<feature type="transmembrane region" description="Helical" evidence="1">
    <location>
        <begin position="253"/>
        <end position="271"/>
    </location>
</feature>
<dbReference type="GO" id="GO:0046475">
    <property type="term" value="P:glycerophospholipid catabolic process"/>
    <property type="evidence" value="ECO:0007669"/>
    <property type="project" value="TreeGrafter"/>
</dbReference>
<reference evidence="2" key="1">
    <citation type="submission" date="2021-01" db="EMBL/GenBank/DDBJ databases">
        <title>Whole genome shotgun sequence of Acrocarpospora phusangensis NBRC 108782.</title>
        <authorList>
            <person name="Komaki H."/>
            <person name="Tamura T."/>
        </authorList>
    </citation>
    <scope>NUCLEOTIDE SEQUENCE</scope>
    <source>
        <strain evidence="2">NBRC 108782</strain>
    </source>
</reference>
<name>A0A919UMJ4_9ACTN</name>
<feature type="transmembrane region" description="Helical" evidence="1">
    <location>
        <begin position="277"/>
        <end position="300"/>
    </location>
</feature>
<proteinExistence type="predicted"/>
<evidence type="ECO:0000313" key="3">
    <source>
        <dbReference type="Proteomes" id="UP000640052"/>
    </source>
</evidence>
<evidence type="ECO:0008006" key="4">
    <source>
        <dbReference type="Google" id="ProtNLM"/>
    </source>
</evidence>
<comment type="caution">
    <text evidence="2">The sequence shown here is derived from an EMBL/GenBank/DDBJ whole genome shotgun (WGS) entry which is preliminary data.</text>
</comment>
<keyword evidence="3" id="KW-1185">Reference proteome</keyword>
<protein>
    <recommendedName>
        <fullName evidence="4">PNPLA domain-containing protein</fullName>
    </recommendedName>
</protein>
<accession>A0A919UMJ4</accession>
<feature type="transmembrane region" description="Helical" evidence="1">
    <location>
        <begin position="183"/>
        <end position="202"/>
    </location>
</feature>
<dbReference type="Proteomes" id="UP000640052">
    <property type="component" value="Unassembled WGS sequence"/>
</dbReference>
<evidence type="ECO:0000313" key="2">
    <source>
        <dbReference type="EMBL" id="GIH21815.1"/>
    </source>
</evidence>
<dbReference type="GO" id="GO:0005829">
    <property type="term" value="C:cytosol"/>
    <property type="evidence" value="ECO:0007669"/>
    <property type="project" value="TreeGrafter"/>
</dbReference>
<feature type="transmembrane region" description="Helical" evidence="1">
    <location>
        <begin position="109"/>
        <end position="134"/>
    </location>
</feature>
<dbReference type="EMBL" id="BOOA01000001">
    <property type="protein sequence ID" value="GIH21815.1"/>
    <property type="molecule type" value="Genomic_DNA"/>
</dbReference>
<dbReference type="AlphaFoldDB" id="A0A919UMJ4"/>
<gene>
    <name evidence="2" type="ORF">Aph01nite_01250</name>
</gene>
<sequence length="648" mass="68934">MSTRYHYVGTQADGIGIALAGGGVRAACLGLGALQVAEESGLLGRTAYVSAVSGGSYTATAFISARAASRPEGGAAPWSHGSPEEAHLRRNLRYLGEDFPDLFLSMVRYLVSAVLNLVPFAAAVALAACVLGGVYKAGALLGGEDALYARFPEARWTVAAVIAAVAVLAEFKLGRAERVVRRVVLGVVLVLLLPDVVAAGTHVLRASMFDGSSIPRLLGLGALMAAVAFAVFRSQWGFSASRVRQTLRQLVRILFDTIMGAVLVLPLLLSIGHVSQLPYRTIGVVAAVAVLLLLVFGLLVPANRTSLHRAYSRRLDRAYVVRAGERPVRLSEVLLTDTHTDGLPRLLVCTSVNLRAEESAQGEGCASFVFSADYVGSAAIGTGDLPAFACRLDAASLVAASGAAVAPNMGRYTGRASRIALALMNLRLGLWLENPLVGRPGNRIRDLLPAGLADTWYAPGPLSTWREALGDLSVTHGHIFISDGGHWDNSGVVELLRRRCRTVFAVDASVDEFRLGNALRMISLARAELGVEFDADGLLLESRAPVLKIPFRYPDDTEDDPEAYLILMRSHISKDMPSDLVALAADRTAFPRHSTLNQFLAARDVDAYIALGRWLFQRGLVAADLIPVFAATPGPANVIDDTIVGDAA</sequence>